<keyword evidence="6" id="KW-1133">Transmembrane helix</keyword>
<name>I3Y6D3_THIV6</name>
<feature type="coiled-coil region" evidence="5">
    <location>
        <begin position="212"/>
        <end position="365"/>
    </location>
</feature>
<proteinExistence type="predicted"/>
<keyword evidence="6" id="KW-0812">Transmembrane</keyword>
<gene>
    <name evidence="8" type="ordered locus">Thivi_0490</name>
</gene>
<keyword evidence="3" id="KW-0998">Cell outer membrane</keyword>
<evidence type="ECO:0000256" key="2">
    <source>
        <dbReference type="ARBA" id="ARBA00023136"/>
    </source>
</evidence>
<evidence type="ECO:0000313" key="9">
    <source>
        <dbReference type="Proteomes" id="UP000006062"/>
    </source>
</evidence>
<evidence type="ECO:0000259" key="7">
    <source>
        <dbReference type="PROSITE" id="PS51123"/>
    </source>
</evidence>
<dbReference type="PRINTS" id="PR01021">
    <property type="entry name" value="OMPADOMAIN"/>
</dbReference>
<feature type="transmembrane region" description="Helical" evidence="6">
    <location>
        <begin position="12"/>
        <end position="30"/>
    </location>
</feature>
<keyword evidence="2 4" id="KW-0472">Membrane</keyword>
<dbReference type="CDD" id="cd07185">
    <property type="entry name" value="OmpA_C-like"/>
    <property type="match status" value="1"/>
</dbReference>
<dbReference type="InterPro" id="IPR050330">
    <property type="entry name" value="Bact_OuterMem_StrucFunc"/>
</dbReference>
<feature type="coiled-coil region" evidence="5">
    <location>
        <begin position="45"/>
        <end position="118"/>
    </location>
</feature>
<dbReference type="PANTHER" id="PTHR30329">
    <property type="entry name" value="STATOR ELEMENT OF FLAGELLAR MOTOR COMPLEX"/>
    <property type="match status" value="1"/>
</dbReference>
<feature type="domain" description="OmpA-like" evidence="7">
    <location>
        <begin position="401"/>
        <end position="516"/>
    </location>
</feature>
<evidence type="ECO:0000256" key="4">
    <source>
        <dbReference type="PROSITE-ProRule" id="PRU00473"/>
    </source>
</evidence>
<evidence type="ECO:0000256" key="1">
    <source>
        <dbReference type="ARBA" id="ARBA00004442"/>
    </source>
</evidence>
<dbReference type="Pfam" id="PF00691">
    <property type="entry name" value="OmpA"/>
    <property type="match status" value="1"/>
</dbReference>
<dbReference type="InterPro" id="IPR036737">
    <property type="entry name" value="OmpA-like_sf"/>
</dbReference>
<evidence type="ECO:0000313" key="8">
    <source>
        <dbReference type="EMBL" id="AFL72551.1"/>
    </source>
</evidence>
<dbReference type="Gene3D" id="3.30.1330.60">
    <property type="entry name" value="OmpA-like domain"/>
    <property type="match status" value="1"/>
</dbReference>
<dbReference type="eggNOG" id="COG2885">
    <property type="taxonomic scope" value="Bacteria"/>
</dbReference>
<reference evidence="8 9" key="1">
    <citation type="submission" date="2012-06" db="EMBL/GenBank/DDBJ databases">
        <title>Complete sequence of Thiocystis violascens DSM 198.</title>
        <authorList>
            <consortium name="US DOE Joint Genome Institute"/>
            <person name="Lucas S."/>
            <person name="Han J."/>
            <person name="Lapidus A."/>
            <person name="Cheng J.-F."/>
            <person name="Goodwin L."/>
            <person name="Pitluck S."/>
            <person name="Peters L."/>
            <person name="Ovchinnikova G."/>
            <person name="Teshima H."/>
            <person name="Detter J.C."/>
            <person name="Han C."/>
            <person name="Tapia R."/>
            <person name="Land M."/>
            <person name="Hauser L."/>
            <person name="Kyrpides N."/>
            <person name="Ivanova N."/>
            <person name="Pagani I."/>
            <person name="Vogl K."/>
            <person name="Liu Z."/>
            <person name="Frigaard N.-U."/>
            <person name="Bryant D."/>
            <person name="Woyke T."/>
        </authorList>
    </citation>
    <scope>NUCLEOTIDE SEQUENCE [LARGE SCALE GENOMIC DNA]</scope>
    <source>
        <strain evidence="9">ATCC 17096 / DSM 198 / 6111</strain>
    </source>
</reference>
<keyword evidence="5" id="KW-0175">Coiled coil</keyword>
<dbReference type="HOGENOM" id="CLU_448812_0_0_6"/>
<dbReference type="Proteomes" id="UP000006062">
    <property type="component" value="Chromosome"/>
</dbReference>
<dbReference type="PANTHER" id="PTHR30329:SF21">
    <property type="entry name" value="LIPOPROTEIN YIAD-RELATED"/>
    <property type="match status" value="1"/>
</dbReference>
<dbReference type="RefSeq" id="WP_014777050.1">
    <property type="nucleotide sequence ID" value="NC_018012.1"/>
</dbReference>
<evidence type="ECO:0000256" key="6">
    <source>
        <dbReference type="SAM" id="Phobius"/>
    </source>
</evidence>
<dbReference type="AlphaFoldDB" id="I3Y6D3"/>
<comment type="subcellular location">
    <subcellularLocation>
        <location evidence="1">Cell outer membrane</location>
    </subcellularLocation>
</comment>
<evidence type="ECO:0000256" key="3">
    <source>
        <dbReference type="ARBA" id="ARBA00023237"/>
    </source>
</evidence>
<dbReference type="eggNOG" id="COG1196">
    <property type="taxonomic scope" value="Bacteria"/>
</dbReference>
<dbReference type="PRINTS" id="PR01023">
    <property type="entry name" value="NAFLGMOTY"/>
</dbReference>
<dbReference type="InterPro" id="IPR006690">
    <property type="entry name" value="OMPA-like_CS"/>
</dbReference>
<sequence length="516" mass="57078">MSDPSTSFWKSMAFFLLFALIGVYLLYEWYDDRLYARLAEKDALIAQSNAQIKNAGTQLLQAEDAQDSVRSEILALQERHQAEKRQLNDQLETLAQAKSAFEEELATLQARHADALAAEQSETSQALAERDRIAIAYTELQRLYDANIAKTFALQSDLDKVRQAITETAEEHRAKVAELESHLNERVELAKTTPMDADLVRTAMAIGVIPPDEADTEERQALQNQLAAAKSQLETLRSDDAAVREQLADIQQQLQDTQAELNQSRTQIADQGPIQETEDRLATLNKRLATEQSVREGLLQQHQAAIAALTETLDETRQKLAATEDALRTAQTETRETDRDVSEQVESASAQTAALETRLEEERHRSAAAQQAIREEADMALTKLRARHAAFADLGGTYTPRGILLRLMETELRFSPGQATLPNDELASLARIAGLLAEQPELSARIEGHTDSLGGPELNRALSQQRAEAVKQSLVARGIDPERLTAEGIGAAKPIATNATSAGRSQNRRVEIYLEE</sequence>
<dbReference type="STRING" id="765911.Thivi_0490"/>
<dbReference type="InterPro" id="IPR006664">
    <property type="entry name" value="OMP_bac"/>
</dbReference>
<organism evidence="8 9">
    <name type="scientific">Thiocystis violascens (strain ATCC 17096 / DSM 198 / 6111)</name>
    <name type="common">Chromatium violascens</name>
    <dbReference type="NCBI Taxonomy" id="765911"/>
    <lineage>
        <taxon>Bacteria</taxon>
        <taxon>Pseudomonadati</taxon>
        <taxon>Pseudomonadota</taxon>
        <taxon>Gammaproteobacteria</taxon>
        <taxon>Chromatiales</taxon>
        <taxon>Chromatiaceae</taxon>
        <taxon>Thiocystis</taxon>
    </lineage>
</organism>
<dbReference type="PROSITE" id="PS01068">
    <property type="entry name" value="OMPA_1"/>
    <property type="match status" value="1"/>
</dbReference>
<dbReference type="OrthoDB" id="9782229at2"/>
<protein>
    <submittedName>
        <fullName evidence="8">Outer membrane protein/peptidoglycan-associated (Lipo)protein</fullName>
    </submittedName>
</protein>
<dbReference type="InterPro" id="IPR006665">
    <property type="entry name" value="OmpA-like"/>
</dbReference>
<dbReference type="GO" id="GO:0009279">
    <property type="term" value="C:cell outer membrane"/>
    <property type="evidence" value="ECO:0007669"/>
    <property type="project" value="UniProtKB-SubCell"/>
</dbReference>
<dbReference type="Gene3D" id="6.10.250.2560">
    <property type="match status" value="1"/>
</dbReference>
<accession>I3Y6D3</accession>
<dbReference type="PROSITE" id="PS51123">
    <property type="entry name" value="OMPA_2"/>
    <property type="match status" value="1"/>
</dbReference>
<keyword evidence="9" id="KW-1185">Reference proteome</keyword>
<dbReference type="SUPFAM" id="SSF103088">
    <property type="entry name" value="OmpA-like"/>
    <property type="match status" value="1"/>
</dbReference>
<dbReference type="KEGG" id="tvi:Thivi_0490"/>
<dbReference type="EMBL" id="CP003154">
    <property type="protein sequence ID" value="AFL72551.1"/>
    <property type="molecule type" value="Genomic_DNA"/>
</dbReference>
<evidence type="ECO:0000256" key="5">
    <source>
        <dbReference type="SAM" id="Coils"/>
    </source>
</evidence>